<dbReference type="InterPro" id="IPR051937">
    <property type="entry name" value="R3H_domain_containing"/>
</dbReference>
<evidence type="ECO:0000259" key="2">
    <source>
        <dbReference type="PROSITE" id="PS51673"/>
    </source>
</evidence>
<keyword evidence="1" id="KW-1133">Transmembrane helix</keyword>
<dbReference type="EMBL" id="JBBPBN010000092">
    <property type="protein sequence ID" value="KAK8980721.1"/>
    <property type="molecule type" value="Genomic_DNA"/>
</dbReference>
<name>A0ABR2NX59_9ROSI</name>
<accession>A0ABR2NX59</accession>
<proteinExistence type="predicted"/>
<dbReference type="PANTHER" id="PTHR15672">
    <property type="entry name" value="CAMP-REGULATED PHOSPHOPROTEIN 21 RELATED R3H DOMAIN CONTAINING PROTEIN"/>
    <property type="match status" value="1"/>
</dbReference>
<feature type="transmembrane region" description="Helical" evidence="1">
    <location>
        <begin position="384"/>
        <end position="403"/>
    </location>
</feature>
<organism evidence="3 4">
    <name type="scientific">Hibiscus sabdariffa</name>
    <name type="common">roselle</name>
    <dbReference type="NCBI Taxonomy" id="183260"/>
    <lineage>
        <taxon>Eukaryota</taxon>
        <taxon>Viridiplantae</taxon>
        <taxon>Streptophyta</taxon>
        <taxon>Embryophyta</taxon>
        <taxon>Tracheophyta</taxon>
        <taxon>Spermatophyta</taxon>
        <taxon>Magnoliopsida</taxon>
        <taxon>eudicotyledons</taxon>
        <taxon>Gunneridae</taxon>
        <taxon>Pentapetalae</taxon>
        <taxon>rosids</taxon>
        <taxon>malvids</taxon>
        <taxon>Malvales</taxon>
        <taxon>Malvaceae</taxon>
        <taxon>Malvoideae</taxon>
        <taxon>Hibiscus</taxon>
    </lineage>
</organism>
<keyword evidence="1" id="KW-0812">Transmembrane</keyword>
<evidence type="ECO:0000256" key="1">
    <source>
        <dbReference type="SAM" id="Phobius"/>
    </source>
</evidence>
<gene>
    <name evidence="3" type="ORF">V6N11_073036</name>
</gene>
<feature type="domain" description="SUZ" evidence="2">
    <location>
        <begin position="22"/>
        <end position="92"/>
    </location>
</feature>
<comment type="caution">
    <text evidence="3">The sequence shown here is derived from an EMBL/GenBank/DDBJ whole genome shotgun (WGS) entry which is preliminary data.</text>
</comment>
<dbReference type="Pfam" id="PF12752">
    <property type="entry name" value="SUZ"/>
    <property type="match status" value="1"/>
</dbReference>
<evidence type="ECO:0000313" key="4">
    <source>
        <dbReference type="Proteomes" id="UP001396334"/>
    </source>
</evidence>
<dbReference type="PROSITE" id="PS51673">
    <property type="entry name" value="SUZ"/>
    <property type="match status" value="1"/>
</dbReference>
<dbReference type="PANTHER" id="PTHR15672:SF15">
    <property type="entry name" value="SINGLE-STRANDED NUCLEIC ACID BINDING R3H PROTEIN"/>
    <property type="match status" value="1"/>
</dbReference>
<keyword evidence="1" id="KW-0472">Membrane</keyword>
<sequence length="552" mass="60621">MVCDNGLDGLGIIVAKRAGEIRFPAVRLSEIPAKHSENRTTEHIKVAIKLRPNNGSVNEANHIGMKRCPVRSVEERKEEYDRARARIFSSPSSPDSDDSSLISIDGKNEYPIRDDCENFRSSVVDPEKNIYVRDGTSRVAILRDREKDRYDPDYDRSYQRYVRSIPCNQSFGLAPHNMLLPFMQYDSAFPQLGQIASTQPTLSYGVPARPAVSPFCDMGLNPTSRDGAYMKWPSATMMYLHPYDHFRHAVTQLLRFPHLLGPISFDAFALLCFEDKLRPFVKSSGALAATVESGTAVVAADVAMGATIEETSGDVVAKLNHDVGSLGKGWSDLFLGQSLPFHAPVELDGKILRTADKLWGREGSIVIRFLAPSVYLINFPSRRIGLLHAVALVVFLVMVRIIAKKKNVVPEVVVQDVGASPVDTSPLVEAPVDTSSLVDVNASVVGRHLAPGLMQAQETRDLNSIANFVDNFTVVNNSINADLGVGSVGDKVVNFPDRGDLIVLSSNKFDALCAAVEGWIPEEALEPERVAAIGVADLMEKLRPKERNKRKG</sequence>
<dbReference type="InterPro" id="IPR024771">
    <property type="entry name" value="SUZ"/>
</dbReference>
<protein>
    <recommendedName>
        <fullName evidence="2">SUZ domain-containing protein</fullName>
    </recommendedName>
</protein>
<evidence type="ECO:0000313" key="3">
    <source>
        <dbReference type="EMBL" id="KAK8980721.1"/>
    </source>
</evidence>
<keyword evidence="4" id="KW-1185">Reference proteome</keyword>
<dbReference type="Proteomes" id="UP001396334">
    <property type="component" value="Unassembled WGS sequence"/>
</dbReference>
<reference evidence="3 4" key="1">
    <citation type="journal article" date="2024" name="G3 (Bethesda)">
        <title>Genome assembly of Hibiscus sabdariffa L. provides insights into metabolisms of medicinal natural products.</title>
        <authorList>
            <person name="Kim T."/>
        </authorList>
    </citation>
    <scope>NUCLEOTIDE SEQUENCE [LARGE SCALE GENOMIC DNA]</scope>
    <source>
        <strain evidence="3">TK-2024</strain>
        <tissue evidence="3">Old leaves</tissue>
    </source>
</reference>